<evidence type="ECO:0000259" key="8">
    <source>
        <dbReference type="Pfam" id="PF25967"/>
    </source>
</evidence>
<dbReference type="Gene3D" id="1.10.287.470">
    <property type="entry name" value="Helix hairpin bin"/>
    <property type="match status" value="1"/>
</dbReference>
<evidence type="ECO:0000259" key="6">
    <source>
        <dbReference type="Pfam" id="PF25917"/>
    </source>
</evidence>
<dbReference type="Pfam" id="PF25944">
    <property type="entry name" value="Beta-barrel_RND"/>
    <property type="match status" value="1"/>
</dbReference>
<accession>A0ABQ6Y9B1</accession>
<dbReference type="InterPro" id="IPR058626">
    <property type="entry name" value="MdtA-like_b-barrel"/>
</dbReference>
<keyword evidence="10" id="KW-1185">Reference proteome</keyword>
<evidence type="ECO:0000313" key="10">
    <source>
        <dbReference type="Proteomes" id="UP000771797"/>
    </source>
</evidence>
<dbReference type="Pfam" id="PF25967">
    <property type="entry name" value="RND-MFP_C"/>
    <property type="match status" value="1"/>
</dbReference>
<dbReference type="Gene3D" id="2.40.30.170">
    <property type="match status" value="1"/>
</dbReference>
<evidence type="ECO:0000256" key="4">
    <source>
        <dbReference type="SAM" id="SignalP"/>
    </source>
</evidence>
<dbReference type="PANTHER" id="PTHR30158">
    <property type="entry name" value="ACRA/E-RELATED COMPONENT OF DRUG EFFLUX TRANSPORTER"/>
    <property type="match status" value="1"/>
</dbReference>
<dbReference type="SUPFAM" id="SSF111369">
    <property type="entry name" value="HlyD-like secretion proteins"/>
    <property type="match status" value="1"/>
</dbReference>
<reference evidence="9 10" key="1">
    <citation type="submission" date="2012-09" db="EMBL/GenBank/DDBJ databases">
        <title>Genome Sequence of alkane-degrading Bacterium Alcanivorax sp. 6-D-6.</title>
        <authorList>
            <person name="Lai Q."/>
            <person name="Shao Z."/>
        </authorList>
    </citation>
    <scope>NUCLEOTIDE SEQUENCE [LARGE SCALE GENOMIC DNA]</scope>
    <source>
        <strain evidence="9 10">6-D-6</strain>
    </source>
</reference>
<feature type="domain" description="Multidrug resistance protein MdtA-like beta-barrel" evidence="7">
    <location>
        <begin position="208"/>
        <end position="296"/>
    </location>
</feature>
<dbReference type="InterPro" id="IPR006143">
    <property type="entry name" value="RND_pump_MFP"/>
</dbReference>
<protein>
    <submittedName>
        <fullName evidence="9">Multidrug/solvent RND membrane fusion protein</fullName>
    </submittedName>
</protein>
<evidence type="ECO:0000259" key="5">
    <source>
        <dbReference type="Pfam" id="PF25876"/>
    </source>
</evidence>
<evidence type="ECO:0000256" key="2">
    <source>
        <dbReference type="ARBA" id="ARBA00009477"/>
    </source>
</evidence>
<dbReference type="Gene3D" id="2.40.50.100">
    <property type="match status" value="1"/>
</dbReference>
<feature type="domain" description="Multidrug resistance protein MdtA-like alpha-helical hairpin" evidence="5">
    <location>
        <begin position="102"/>
        <end position="171"/>
    </location>
</feature>
<name>A0ABQ6Y9B1_9GAMM</name>
<feature type="domain" description="Multidrug resistance protein MdtA-like barrel-sandwich hybrid" evidence="6">
    <location>
        <begin position="61"/>
        <end position="203"/>
    </location>
</feature>
<dbReference type="InterPro" id="IPR058625">
    <property type="entry name" value="MdtA-like_BSH"/>
</dbReference>
<sequence>MRARSVHFSVLFFFALALTACGNDAPQQQGAGGAAQVGFITVKSEPYTVVNELPGRTTPYEVAEIRPQVSGIIKERLFDEGAEVEAGQVLYRIDDRQFKAALASAQADLASARSTLESNQLLAERYKKLVEANAVSRQEYDNAQASLATNKAQIAAAQAAVETARLNLDYASVKAPISGRIGRSSVTAGALVTANQSQALATIRQLDPIYVDLTQSARELRQLRVAMESGQLEQVGEDKARVTLVLEDGTEYDQNGTLQFSEYAVDESTGSITLRALFPNPEGDLLPGLFVRAKLPQGQRDNAILVPQKAVTRDPQGTASALVIGDNNTVEKRQVETVRTVGNRWLIGEGLAAGDKLIVDGLQKIGPGMPVEGVDVEAQQQQAQQTQAQDNGPNNANAE</sequence>
<comment type="subcellular location">
    <subcellularLocation>
        <location evidence="1">Cell inner membrane</location>
        <topology evidence="1">Lipid-anchor</topology>
    </subcellularLocation>
</comment>
<dbReference type="EMBL" id="AQPF01000010">
    <property type="protein sequence ID" value="KAF0806209.1"/>
    <property type="molecule type" value="Genomic_DNA"/>
</dbReference>
<dbReference type="Pfam" id="PF25876">
    <property type="entry name" value="HH_MFP_RND"/>
    <property type="match status" value="1"/>
</dbReference>
<organism evidence="9 10">
    <name type="scientific">Alcanivorax xiamenensis</name>
    <dbReference type="NCBI Taxonomy" id="1177156"/>
    <lineage>
        <taxon>Bacteria</taxon>
        <taxon>Pseudomonadati</taxon>
        <taxon>Pseudomonadota</taxon>
        <taxon>Gammaproteobacteria</taxon>
        <taxon>Oceanospirillales</taxon>
        <taxon>Alcanivoracaceae</taxon>
        <taxon>Alcanivorax</taxon>
    </lineage>
</organism>
<keyword evidence="4" id="KW-0732">Signal</keyword>
<dbReference type="RefSeq" id="WP_159660528.1">
    <property type="nucleotide sequence ID" value="NZ_AQPF01000010.1"/>
</dbReference>
<comment type="caution">
    <text evidence="9">The sequence shown here is derived from an EMBL/GenBank/DDBJ whole genome shotgun (WGS) entry which is preliminary data.</text>
</comment>
<evidence type="ECO:0000256" key="3">
    <source>
        <dbReference type="SAM" id="MobiDB-lite"/>
    </source>
</evidence>
<feature type="chain" id="PRO_5045435687" evidence="4">
    <location>
        <begin position="21"/>
        <end position="399"/>
    </location>
</feature>
<evidence type="ECO:0000259" key="7">
    <source>
        <dbReference type="Pfam" id="PF25944"/>
    </source>
</evidence>
<feature type="signal peptide" evidence="4">
    <location>
        <begin position="1"/>
        <end position="20"/>
    </location>
</feature>
<proteinExistence type="inferred from homology"/>
<feature type="compositionally biased region" description="Low complexity" evidence="3">
    <location>
        <begin position="378"/>
        <end position="389"/>
    </location>
</feature>
<dbReference type="InterPro" id="IPR058627">
    <property type="entry name" value="MdtA-like_C"/>
</dbReference>
<dbReference type="Proteomes" id="UP000771797">
    <property type="component" value="Unassembled WGS sequence"/>
</dbReference>
<evidence type="ECO:0000313" key="9">
    <source>
        <dbReference type="EMBL" id="KAF0806209.1"/>
    </source>
</evidence>
<feature type="region of interest" description="Disordered" evidence="3">
    <location>
        <begin position="370"/>
        <end position="399"/>
    </location>
</feature>
<dbReference type="NCBIfam" id="TIGR01730">
    <property type="entry name" value="RND_mfp"/>
    <property type="match status" value="1"/>
</dbReference>
<dbReference type="PANTHER" id="PTHR30158:SF3">
    <property type="entry name" value="MULTIDRUG EFFLUX PUMP SUBUNIT ACRA-RELATED"/>
    <property type="match status" value="1"/>
</dbReference>
<comment type="similarity">
    <text evidence="2">Belongs to the membrane fusion protein (MFP) (TC 8.A.1) family.</text>
</comment>
<dbReference type="InterPro" id="IPR058624">
    <property type="entry name" value="MdtA-like_HH"/>
</dbReference>
<feature type="compositionally biased region" description="Polar residues" evidence="3">
    <location>
        <begin position="390"/>
        <end position="399"/>
    </location>
</feature>
<dbReference type="Gene3D" id="2.40.420.20">
    <property type="match status" value="1"/>
</dbReference>
<dbReference type="PROSITE" id="PS51257">
    <property type="entry name" value="PROKAR_LIPOPROTEIN"/>
    <property type="match status" value="1"/>
</dbReference>
<gene>
    <name evidence="9" type="ORF">A6D6_01789</name>
</gene>
<dbReference type="Pfam" id="PF25917">
    <property type="entry name" value="BSH_RND"/>
    <property type="match status" value="1"/>
</dbReference>
<feature type="domain" description="Multidrug resistance protein MdtA-like C-terminal permuted SH3" evidence="8">
    <location>
        <begin position="302"/>
        <end position="364"/>
    </location>
</feature>
<evidence type="ECO:0000256" key="1">
    <source>
        <dbReference type="ARBA" id="ARBA00004519"/>
    </source>
</evidence>